<dbReference type="PROSITE" id="PS50052">
    <property type="entry name" value="GUANYLATE_KINASE_2"/>
    <property type="match status" value="1"/>
</dbReference>
<keyword evidence="6 9" id="KW-0418">Kinase</keyword>
<dbReference type="Proteomes" id="UP000078529">
    <property type="component" value="Unassembled WGS sequence"/>
</dbReference>
<evidence type="ECO:0000256" key="8">
    <source>
        <dbReference type="ARBA" id="ARBA00030128"/>
    </source>
</evidence>
<dbReference type="InterPro" id="IPR017665">
    <property type="entry name" value="Guanylate_kinase"/>
</dbReference>
<evidence type="ECO:0000256" key="3">
    <source>
        <dbReference type="ARBA" id="ARBA00016296"/>
    </source>
</evidence>
<dbReference type="PANTHER" id="PTHR23117:SF13">
    <property type="entry name" value="GUANYLATE KINASE"/>
    <property type="match status" value="1"/>
</dbReference>
<keyword evidence="5 9" id="KW-0547">Nucleotide-binding</keyword>
<keyword evidence="4 9" id="KW-0808">Transferase</keyword>
<dbReference type="NCBIfam" id="TIGR03263">
    <property type="entry name" value="guanyl_kin"/>
    <property type="match status" value="1"/>
</dbReference>
<evidence type="ECO:0000256" key="5">
    <source>
        <dbReference type="ARBA" id="ARBA00022741"/>
    </source>
</evidence>
<dbReference type="InterPro" id="IPR008144">
    <property type="entry name" value="Guanylate_kin-like_dom"/>
</dbReference>
<evidence type="ECO:0000313" key="12">
    <source>
        <dbReference type="Proteomes" id="UP000078529"/>
    </source>
</evidence>
<dbReference type="PROSITE" id="PS00856">
    <property type="entry name" value="GUANYLATE_KINASE_1"/>
    <property type="match status" value="1"/>
</dbReference>
<dbReference type="GO" id="GO:0005524">
    <property type="term" value="F:ATP binding"/>
    <property type="evidence" value="ECO:0007669"/>
    <property type="project" value="UniProtKB-UniRule"/>
</dbReference>
<evidence type="ECO:0000256" key="9">
    <source>
        <dbReference type="HAMAP-Rule" id="MF_00328"/>
    </source>
</evidence>
<dbReference type="PATRIC" id="fig|401562.4.peg.1400"/>
<evidence type="ECO:0000256" key="2">
    <source>
        <dbReference type="ARBA" id="ARBA00012961"/>
    </source>
</evidence>
<comment type="function">
    <text evidence="9">Essential for recycling GMP and indirectly, cGMP.</text>
</comment>
<dbReference type="SUPFAM" id="SSF52540">
    <property type="entry name" value="P-loop containing nucleoside triphosphate hydrolases"/>
    <property type="match status" value="1"/>
</dbReference>
<dbReference type="SMART" id="SM00072">
    <property type="entry name" value="GuKc"/>
    <property type="match status" value="1"/>
</dbReference>
<dbReference type="Gene3D" id="3.30.63.10">
    <property type="entry name" value="Guanylate Kinase phosphate binding domain"/>
    <property type="match status" value="1"/>
</dbReference>
<gene>
    <name evidence="9" type="primary">gmk</name>
    <name evidence="11" type="ORF">NS365_08225</name>
</gene>
<dbReference type="InterPro" id="IPR027417">
    <property type="entry name" value="P-loop_NTPase"/>
</dbReference>
<dbReference type="InterPro" id="IPR008145">
    <property type="entry name" value="GK/Ca_channel_bsu"/>
</dbReference>
<dbReference type="CDD" id="cd00071">
    <property type="entry name" value="GMPK"/>
    <property type="match status" value="1"/>
</dbReference>
<dbReference type="Pfam" id="PF00625">
    <property type="entry name" value="Guanylate_kin"/>
    <property type="match status" value="1"/>
</dbReference>
<comment type="subcellular location">
    <subcellularLocation>
        <location evidence="9">Cytoplasm</location>
    </subcellularLocation>
</comment>
<dbReference type="GO" id="GO:0004385">
    <property type="term" value="F:GMP kinase activity"/>
    <property type="evidence" value="ECO:0007669"/>
    <property type="project" value="UniProtKB-UniRule"/>
</dbReference>
<organism evidence="11 12">
    <name type="scientific">Aureimonas ureilytica</name>
    <dbReference type="NCBI Taxonomy" id="401562"/>
    <lineage>
        <taxon>Bacteria</taxon>
        <taxon>Pseudomonadati</taxon>
        <taxon>Pseudomonadota</taxon>
        <taxon>Alphaproteobacteria</taxon>
        <taxon>Hyphomicrobiales</taxon>
        <taxon>Aurantimonadaceae</taxon>
        <taxon>Aureimonas</taxon>
    </lineage>
</organism>
<dbReference type="HAMAP" id="MF_00328">
    <property type="entry name" value="Guanylate_kinase"/>
    <property type="match status" value="1"/>
</dbReference>
<reference evidence="11 12" key="1">
    <citation type="journal article" date="2016" name="Front. Microbiol.">
        <title>Genomic Resource of Rice Seed Associated Bacteria.</title>
        <authorList>
            <person name="Midha S."/>
            <person name="Bansal K."/>
            <person name="Sharma S."/>
            <person name="Kumar N."/>
            <person name="Patil P.P."/>
            <person name="Chaudhry V."/>
            <person name="Patil P.B."/>
        </authorList>
    </citation>
    <scope>NUCLEOTIDE SEQUENCE [LARGE SCALE GENOMIC DNA]</scope>
    <source>
        <strain evidence="11 12">NS365</strain>
    </source>
</reference>
<accession>A0A175RQM3</accession>
<evidence type="ECO:0000256" key="4">
    <source>
        <dbReference type="ARBA" id="ARBA00022679"/>
    </source>
</evidence>
<sequence>MKPLLDVETSPSIARRGLMLVISSPSGAGKSTIARTLLDLDPKFSLSISVTTRKRRPSEIDGVHYHFITVEEFERLRSTDALLEWAEVHGNLYGTPRASAEKAMREGRDMLFDIDWQGARQLQEQAKTDIVSIFILPPSMEELAQRLTRRAEDSKETIAMRLKNACVEIERWRDYEYVVINDDLDRAFSAVLSIVSAERLRRDRRPGLFDFTARLLEEANREAGNEA</sequence>
<evidence type="ECO:0000259" key="10">
    <source>
        <dbReference type="PROSITE" id="PS50052"/>
    </source>
</evidence>
<feature type="domain" description="Guanylate kinase-like" evidence="10">
    <location>
        <begin position="17"/>
        <end position="196"/>
    </location>
</feature>
<evidence type="ECO:0000313" key="11">
    <source>
        <dbReference type="EMBL" id="KTR06115.1"/>
    </source>
</evidence>
<dbReference type="EC" id="2.7.4.8" evidence="2 9"/>
<comment type="catalytic activity">
    <reaction evidence="9">
        <text>GMP + ATP = GDP + ADP</text>
        <dbReference type="Rhea" id="RHEA:20780"/>
        <dbReference type="ChEBI" id="CHEBI:30616"/>
        <dbReference type="ChEBI" id="CHEBI:58115"/>
        <dbReference type="ChEBI" id="CHEBI:58189"/>
        <dbReference type="ChEBI" id="CHEBI:456216"/>
        <dbReference type="EC" id="2.7.4.8"/>
    </reaction>
</comment>
<dbReference type="InterPro" id="IPR020590">
    <property type="entry name" value="Guanylate_kinase_CS"/>
</dbReference>
<comment type="similarity">
    <text evidence="1 9">Belongs to the guanylate kinase family.</text>
</comment>
<dbReference type="FunFam" id="3.30.63.10:FF:000002">
    <property type="entry name" value="Guanylate kinase 1"/>
    <property type="match status" value="1"/>
</dbReference>
<dbReference type="PANTHER" id="PTHR23117">
    <property type="entry name" value="GUANYLATE KINASE-RELATED"/>
    <property type="match status" value="1"/>
</dbReference>
<keyword evidence="7 9" id="KW-0067">ATP-binding</keyword>
<keyword evidence="12" id="KW-1185">Reference proteome</keyword>
<evidence type="ECO:0000256" key="6">
    <source>
        <dbReference type="ARBA" id="ARBA00022777"/>
    </source>
</evidence>
<protein>
    <recommendedName>
        <fullName evidence="3 9">Guanylate kinase</fullName>
        <ecNumber evidence="2 9">2.7.4.8</ecNumber>
    </recommendedName>
    <alternativeName>
        <fullName evidence="8 9">GMP kinase</fullName>
    </alternativeName>
</protein>
<evidence type="ECO:0000256" key="7">
    <source>
        <dbReference type="ARBA" id="ARBA00022840"/>
    </source>
</evidence>
<keyword evidence="9" id="KW-0963">Cytoplasm</keyword>
<proteinExistence type="inferred from homology"/>
<comment type="caution">
    <text evidence="11">The sequence shown here is derived from an EMBL/GenBank/DDBJ whole genome shotgun (WGS) entry which is preliminary data.</text>
</comment>
<evidence type="ECO:0000256" key="1">
    <source>
        <dbReference type="ARBA" id="ARBA00005790"/>
    </source>
</evidence>
<dbReference type="AlphaFoldDB" id="A0A175RQM3"/>
<dbReference type="RefSeq" id="WP_058599804.1">
    <property type="nucleotide sequence ID" value="NZ_LDQA01000020.1"/>
</dbReference>
<dbReference type="GO" id="GO:0005829">
    <property type="term" value="C:cytosol"/>
    <property type="evidence" value="ECO:0007669"/>
    <property type="project" value="TreeGrafter"/>
</dbReference>
<dbReference type="Gene3D" id="3.40.50.300">
    <property type="entry name" value="P-loop containing nucleotide triphosphate hydrolases"/>
    <property type="match status" value="1"/>
</dbReference>
<feature type="binding site" evidence="9">
    <location>
        <begin position="24"/>
        <end position="31"/>
    </location>
    <ligand>
        <name>ATP</name>
        <dbReference type="ChEBI" id="CHEBI:30616"/>
    </ligand>
</feature>
<name>A0A175RQM3_9HYPH</name>
<dbReference type="EMBL" id="LDQA01000020">
    <property type="protein sequence ID" value="KTR06115.1"/>
    <property type="molecule type" value="Genomic_DNA"/>
</dbReference>